<feature type="region of interest" description="Disordered" evidence="1">
    <location>
        <begin position="167"/>
        <end position="200"/>
    </location>
</feature>
<organism evidence="2 3">
    <name type="scientific">Drechmeria coniospora</name>
    <name type="common">Nematophagous fungus</name>
    <name type="synonym">Meria coniospora</name>
    <dbReference type="NCBI Taxonomy" id="98403"/>
    <lineage>
        <taxon>Eukaryota</taxon>
        <taxon>Fungi</taxon>
        <taxon>Dikarya</taxon>
        <taxon>Ascomycota</taxon>
        <taxon>Pezizomycotina</taxon>
        <taxon>Sordariomycetes</taxon>
        <taxon>Hypocreomycetidae</taxon>
        <taxon>Hypocreales</taxon>
        <taxon>Ophiocordycipitaceae</taxon>
        <taxon>Drechmeria</taxon>
    </lineage>
</organism>
<accession>A0A151GTV9</accession>
<dbReference type="EMBL" id="LAYC01000001">
    <property type="protein sequence ID" value="KYK60549.1"/>
    <property type="molecule type" value="Genomic_DNA"/>
</dbReference>
<keyword evidence="3" id="KW-1185">Reference proteome</keyword>
<evidence type="ECO:0000313" key="3">
    <source>
        <dbReference type="Proteomes" id="UP000076580"/>
    </source>
</evidence>
<protein>
    <submittedName>
        <fullName evidence="2">Uncharacterized protein</fullName>
    </submittedName>
</protein>
<evidence type="ECO:0000256" key="1">
    <source>
        <dbReference type="SAM" id="MobiDB-lite"/>
    </source>
</evidence>
<name>A0A151GTV9_DRECN</name>
<dbReference type="RefSeq" id="XP_040659901.1">
    <property type="nucleotide sequence ID" value="XM_040799018.1"/>
</dbReference>
<dbReference type="Proteomes" id="UP000076580">
    <property type="component" value="Chromosome 01"/>
</dbReference>
<dbReference type="AlphaFoldDB" id="A0A151GTV9"/>
<comment type="caution">
    <text evidence="2">The sequence shown here is derived from an EMBL/GenBank/DDBJ whole genome shotgun (WGS) entry which is preliminary data.</text>
</comment>
<dbReference type="GeneID" id="63714329"/>
<evidence type="ECO:0000313" key="2">
    <source>
        <dbReference type="EMBL" id="KYK60549.1"/>
    </source>
</evidence>
<gene>
    <name evidence="2" type="ORF">DCS_01686</name>
</gene>
<sequence>MVGTSTRIFSAGTYPEGILYRLVERLKAASNVKPPPLPHDRVVKFDGSTAVSRTLLLQVGTRPNSVLAVLSSPVAAVLGFEFYCAGPHGFPIVDPQHGGTTSGSWLTAVQLLEPSLGDGLSRRGVGHIYTLTSSPFTRGGGERIKSHSLATFLIHISAGLPTVHDDLPTISSSSAPPPPTMGGGESKFRKYDPQPSLRGGLDLSPDERILATFRFQPANWESVFYGSRHHPVPLGSVDGLGHLTNKRIALFWSTKAALSAKTVHYGGEGAAKVAEAVDEKVLGHFLGAVSSIASRTRHYMEARAKEHASTHGIASWYFSAHDASYSTSREWLARTSDGTFFLVRGGGRGPDPAMTFLPAYMEQEWSVDDAAEFDKLLTRVGVTPKKVKQIRRGSDGLVVEYISW</sequence>
<reference evidence="2 3" key="1">
    <citation type="journal article" date="2016" name="Sci. Rep.">
        <title>Insights into Adaptations to a Near-Obligate Nematode Endoparasitic Lifestyle from the Finished Genome of Drechmeria coniospora.</title>
        <authorList>
            <person name="Zhang L."/>
            <person name="Zhou Z."/>
            <person name="Guo Q."/>
            <person name="Fokkens L."/>
            <person name="Miskei M."/>
            <person name="Pocsi I."/>
            <person name="Zhang W."/>
            <person name="Chen M."/>
            <person name="Wang L."/>
            <person name="Sun Y."/>
            <person name="Donzelli B.G."/>
            <person name="Gibson D.M."/>
            <person name="Nelson D.R."/>
            <person name="Luo J.G."/>
            <person name="Rep M."/>
            <person name="Liu H."/>
            <person name="Yang S."/>
            <person name="Wang J."/>
            <person name="Krasnoff S.B."/>
            <person name="Xu Y."/>
            <person name="Molnar I."/>
            <person name="Lin M."/>
        </authorList>
    </citation>
    <scope>NUCLEOTIDE SEQUENCE [LARGE SCALE GENOMIC DNA]</scope>
    <source>
        <strain evidence="2 3">ARSEF 6962</strain>
    </source>
</reference>
<dbReference type="InParanoid" id="A0A151GTV9"/>
<proteinExistence type="predicted"/>